<reference evidence="10" key="1">
    <citation type="submission" date="2022-08" db="EMBL/GenBank/DDBJ databases">
        <authorList>
            <person name="Gutierrez-Valencia J."/>
        </authorList>
    </citation>
    <scope>NUCLEOTIDE SEQUENCE</scope>
</reference>
<dbReference type="Gene3D" id="3.30.70.330">
    <property type="match status" value="3"/>
</dbReference>
<accession>A0AAV0MUJ7</accession>
<dbReference type="FunFam" id="3.30.70.330:FF:000324">
    <property type="entry name" value="Polypyrimidine tract-binding protein-like 2"/>
    <property type="match status" value="1"/>
</dbReference>
<evidence type="ECO:0000256" key="3">
    <source>
        <dbReference type="ARBA" id="ARBA00022737"/>
    </source>
</evidence>
<dbReference type="EMBL" id="CAMGYJ010000007">
    <property type="protein sequence ID" value="CAI0449870.1"/>
    <property type="molecule type" value="Genomic_DNA"/>
</dbReference>
<dbReference type="GO" id="GO:0000381">
    <property type="term" value="P:regulation of alternative mRNA splicing, via spliceosome"/>
    <property type="evidence" value="ECO:0007669"/>
    <property type="project" value="UniProtKB-ARBA"/>
</dbReference>
<evidence type="ECO:0000256" key="5">
    <source>
        <dbReference type="ARBA" id="ARBA00022990"/>
    </source>
</evidence>
<dbReference type="GO" id="GO:0003729">
    <property type="term" value="F:mRNA binding"/>
    <property type="evidence" value="ECO:0007669"/>
    <property type="project" value="UniProtKB-ARBA"/>
</dbReference>
<evidence type="ECO:0000256" key="7">
    <source>
        <dbReference type="ARBA" id="ARBA00056336"/>
    </source>
</evidence>
<dbReference type="SUPFAM" id="SSF54928">
    <property type="entry name" value="RNA-binding domain, RBD"/>
    <property type="match status" value="3"/>
</dbReference>
<dbReference type="GO" id="GO:0000932">
    <property type="term" value="C:P-body"/>
    <property type="evidence" value="ECO:0007669"/>
    <property type="project" value="UniProtKB-ARBA"/>
</dbReference>
<evidence type="ECO:0000259" key="9">
    <source>
        <dbReference type="PROSITE" id="PS50102"/>
    </source>
</evidence>
<dbReference type="InterPro" id="IPR000504">
    <property type="entry name" value="RRM_dom"/>
</dbReference>
<gene>
    <name evidence="10" type="ORF">LITE_LOCUS30325</name>
</gene>
<keyword evidence="2" id="KW-0507">mRNA processing</keyword>
<keyword evidence="6" id="KW-0539">Nucleus</keyword>
<dbReference type="AlphaFoldDB" id="A0AAV0MUJ7"/>
<dbReference type="Pfam" id="PF00076">
    <property type="entry name" value="RRM_1"/>
    <property type="match status" value="1"/>
</dbReference>
<dbReference type="InterPro" id="IPR034794">
    <property type="entry name" value="PTBPH1/PTBPH2_RRM3"/>
</dbReference>
<evidence type="ECO:0000256" key="2">
    <source>
        <dbReference type="ARBA" id="ARBA00022664"/>
    </source>
</evidence>
<evidence type="ECO:0000313" key="11">
    <source>
        <dbReference type="Proteomes" id="UP001154282"/>
    </source>
</evidence>
<dbReference type="GO" id="GO:0006397">
    <property type="term" value="P:mRNA processing"/>
    <property type="evidence" value="ECO:0007669"/>
    <property type="project" value="UniProtKB-KW"/>
</dbReference>
<sequence length="602" mass="65239">MPRNVKIASGLAKANIPLLRFPPAIAQHSGARSILRLRSKNLEPANCRRSSCVAFFHSITPILSGDSSILQPLSGSPKGSSAMASVSSQPQFRLTQPPSKVLHLRNLPWECTEEELIELGKPFGKVVNTKCNVGANKNQAFIEFVDLNQAIAMISYYASSSEPAQVRGKTVYLQYSNRQEIVNNKTTADVAGNVLLVTIEGADARLVSIDVLHLVRKINGLVFFLQEVSMFEKQFSDSFVRMQIVSESFLFDISVFSAFGFVHKITTFEKTAGFQALIQFSDTETATSAKNALDGRNIPSYLLHDQIGPCTLRITYSAHTDLSVKFQSHRSRDYTNLSLPVAPSAIDGSGLFTVGQDGKKLEPESNVLLASIENMQYAVTLDVLHMVFSSFGPVQKIAMFDKNGGLQALIQYPDVQTAMVAKEALEGHCIYDGGFCKLHLSYSRHNDLSIKVNNDRSRDYTIPNTPMMNPQPSILGQQPMGGGPVQPYSGGQYPPTAEHQMMPPQASAGWGAGVPPGPPHSMPQQMNSNAYTPPGGGNNYAYMSPGGGNNNAYMPPGGGNSNAYMPPGGMPPHGGHGMMHMPAHGGMPPQSSSMPHHYRPAQ</sequence>
<comment type="function">
    <text evidence="7">Plays a role in pre-mRNA splicing. Binds to the polypyrimidine tract of introns. May promote the binding of U2 snRNP to pre-mRNA.</text>
</comment>
<keyword evidence="5" id="KW-0007">Acetylation</keyword>
<comment type="subcellular location">
    <subcellularLocation>
        <location evidence="1">Nucleus</location>
    </subcellularLocation>
</comment>
<dbReference type="GO" id="GO:0009845">
    <property type="term" value="P:seed germination"/>
    <property type="evidence" value="ECO:0007669"/>
    <property type="project" value="UniProtKB-ARBA"/>
</dbReference>
<name>A0AAV0MUJ7_9ROSI</name>
<keyword evidence="11" id="KW-1185">Reference proteome</keyword>
<dbReference type="GO" id="GO:0005634">
    <property type="term" value="C:nucleus"/>
    <property type="evidence" value="ECO:0007669"/>
    <property type="project" value="UniProtKB-SubCell"/>
</dbReference>
<organism evidence="10 11">
    <name type="scientific">Linum tenue</name>
    <dbReference type="NCBI Taxonomy" id="586396"/>
    <lineage>
        <taxon>Eukaryota</taxon>
        <taxon>Viridiplantae</taxon>
        <taxon>Streptophyta</taxon>
        <taxon>Embryophyta</taxon>
        <taxon>Tracheophyta</taxon>
        <taxon>Spermatophyta</taxon>
        <taxon>Magnoliopsida</taxon>
        <taxon>eudicotyledons</taxon>
        <taxon>Gunneridae</taxon>
        <taxon>Pentapetalae</taxon>
        <taxon>rosids</taxon>
        <taxon>fabids</taxon>
        <taxon>Malpighiales</taxon>
        <taxon>Linaceae</taxon>
        <taxon>Linum</taxon>
    </lineage>
</organism>
<keyword evidence="3" id="KW-0677">Repeat</keyword>
<evidence type="ECO:0000256" key="1">
    <source>
        <dbReference type="ARBA" id="ARBA00004123"/>
    </source>
</evidence>
<evidence type="ECO:0000256" key="8">
    <source>
        <dbReference type="PROSITE-ProRule" id="PRU00176"/>
    </source>
</evidence>
<feature type="domain" description="RRM" evidence="9">
    <location>
        <begin position="100"/>
        <end position="178"/>
    </location>
</feature>
<keyword evidence="4 8" id="KW-0694">RNA-binding</keyword>
<dbReference type="Proteomes" id="UP001154282">
    <property type="component" value="Unassembled WGS sequence"/>
</dbReference>
<dbReference type="InterPro" id="IPR035979">
    <property type="entry name" value="RBD_domain_sf"/>
</dbReference>
<evidence type="ECO:0000313" key="10">
    <source>
        <dbReference type="EMBL" id="CAI0449870.1"/>
    </source>
</evidence>
<dbReference type="SMART" id="SM00360">
    <property type="entry name" value="RRM"/>
    <property type="match status" value="2"/>
</dbReference>
<protein>
    <recommendedName>
        <fullName evidence="9">RRM domain-containing protein</fullName>
    </recommendedName>
</protein>
<dbReference type="Pfam" id="PF11835">
    <property type="entry name" value="RRM_8"/>
    <property type="match status" value="1"/>
</dbReference>
<dbReference type="GO" id="GO:0006417">
    <property type="term" value="P:regulation of translation"/>
    <property type="evidence" value="ECO:0007669"/>
    <property type="project" value="UniProtKB-ARBA"/>
</dbReference>
<dbReference type="CDD" id="cd12690">
    <property type="entry name" value="RRM3_PTBPH1_PTBPH2"/>
    <property type="match status" value="1"/>
</dbReference>
<proteinExistence type="predicted"/>
<evidence type="ECO:0000256" key="6">
    <source>
        <dbReference type="ARBA" id="ARBA00023242"/>
    </source>
</evidence>
<dbReference type="InterPro" id="IPR012677">
    <property type="entry name" value="Nucleotide-bd_a/b_plait_sf"/>
</dbReference>
<comment type="caution">
    <text evidence="10">The sequence shown here is derived from an EMBL/GenBank/DDBJ whole genome shotgun (WGS) entry which is preliminary data.</text>
</comment>
<dbReference type="PANTHER" id="PTHR15592">
    <property type="entry name" value="MATRIN 3/NUCLEAR PROTEIN 220-RELATED"/>
    <property type="match status" value="1"/>
</dbReference>
<dbReference type="CDD" id="cd12686">
    <property type="entry name" value="RRM1_PTBPH1_PTBPH2"/>
    <property type="match status" value="1"/>
</dbReference>
<dbReference type="FunFam" id="3.30.70.330:FF:000260">
    <property type="entry name" value="Polypyrimidine tract-binding protein homolog 2"/>
    <property type="match status" value="1"/>
</dbReference>
<evidence type="ECO:0000256" key="4">
    <source>
        <dbReference type="ARBA" id="ARBA00022884"/>
    </source>
</evidence>
<dbReference type="InterPro" id="IPR021790">
    <property type="entry name" value="PTBP1-like_RRM2"/>
</dbReference>
<dbReference type="InterPro" id="IPR034792">
    <property type="entry name" value="PTBPH1/PTBPH2_RRM1"/>
</dbReference>
<dbReference type="PROSITE" id="PS50102">
    <property type="entry name" value="RRM"/>
    <property type="match status" value="1"/>
</dbReference>